<keyword evidence="4" id="KW-1185">Reference proteome</keyword>
<evidence type="ECO:0000256" key="1">
    <source>
        <dbReference type="SAM" id="MobiDB-lite"/>
    </source>
</evidence>
<feature type="compositionally biased region" description="Basic and acidic residues" evidence="1">
    <location>
        <begin position="175"/>
        <end position="194"/>
    </location>
</feature>
<feature type="domain" description="Glycoside hydrolase 131 catalytic N-terminal" evidence="2">
    <location>
        <begin position="7"/>
        <end position="139"/>
    </location>
</feature>
<evidence type="ECO:0000313" key="4">
    <source>
        <dbReference type="Proteomes" id="UP000053237"/>
    </source>
</evidence>
<dbReference type="Proteomes" id="UP000053237">
    <property type="component" value="Unassembled WGS sequence"/>
</dbReference>
<accession>A0A024GRB0</accession>
<name>A0A024GRB0_9STRA</name>
<reference evidence="3 4" key="1">
    <citation type="submission" date="2012-05" db="EMBL/GenBank/DDBJ databases">
        <title>Recombination and specialization in a pathogen metapopulation.</title>
        <authorList>
            <person name="Gardiner A."/>
            <person name="Kemen E."/>
            <person name="Schultz-Larsen T."/>
            <person name="MacLean D."/>
            <person name="Van Oosterhout C."/>
            <person name="Jones J.D.G."/>
        </authorList>
    </citation>
    <scope>NUCLEOTIDE SEQUENCE [LARGE SCALE GENOMIC DNA]</scope>
    <source>
        <strain evidence="3 4">Ac Nc2</strain>
    </source>
</reference>
<dbReference type="AlphaFoldDB" id="A0A024GRB0"/>
<dbReference type="InParanoid" id="A0A024GRB0"/>
<sequence>MTIWWEFSLNVPVAFHDQTLDWQVAFPECHCWEVRVQQTGVNQPELQILSNGSYEKPVLKTNFRSNRWYHFGIFTDGVTNKFYFSENHADLKFIDTLSPGCDIKNEAFKEYHFGLLSYQKGVHKKLPHAEKIWFSGISAHTKINDSKIKGGGGTGSKSAEQNEGPSGGSNYGNQNEDKPGENAKGEKPPVKNDSEGTGDYTPGNQNGGNNGGTSQSGEKPPVKNESGGSGESPTPPTNNKKCKRST</sequence>
<dbReference type="Pfam" id="PF18271">
    <property type="entry name" value="GH131_N"/>
    <property type="match status" value="1"/>
</dbReference>
<comment type="caution">
    <text evidence="3">The sequence shown here is derived from an EMBL/GenBank/DDBJ whole genome shotgun (WGS) entry which is preliminary data.</text>
</comment>
<dbReference type="Gene3D" id="2.60.120.1160">
    <property type="match status" value="1"/>
</dbReference>
<feature type="region of interest" description="Disordered" evidence="1">
    <location>
        <begin position="143"/>
        <end position="246"/>
    </location>
</feature>
<organism evidence="3 4">
    <name type="scientific">Albugo candida</name>
    <dbReference type="NCBI Taxonomy" id="65357"/>
    <lineage>
        <taxon>Eukaryota</taxon>
        <taxon>Sar</taxon>
        <taxon>Stramenopiles</taxon>
        <taxon>Oomycota</taxon>
        <taxon>Peronosporomycetes</taxon>
        <taxon>Albuginales</taxon>
        <taxon>Albuginaceae</taxon>
        <taxon>Albugo</taxon>
    </lineage>
</organism>
<dbReference type="OrthoDB" id="120072at2759"/>
<dbReference type="InterPro" id="IPR041524">
    <property type="entry name" value="GH131_N"/>
</dbReference>
<dbReference type="EMBL" id="CAIX01000272">
    <property type="protein sequence ID" value="CCI49098.1"/>
    <property type="molecule type" value="Genomic_DNA"/>
</dbReference>
<gene>
    <name evidence="3" type="ORF">BN9_103520</name>
</gene>
<proteinExistence type="predicted"/>
<dbReference type="PANTHER" id="PTHR34612:SF6">
    <property type="entry name" value="GLYCOSIDE HYDROLASE 131 CATALYTIC N-TERMINAL DOMAIN-CONTAINING PROTEIN"/>
    <property type="match status" value="1"/>
</dbReference>
<dbReference type="PANTHER" id="PTHR34612">
    <property type="entry name" value="GH131_N DOMAIN-CONTAINING PROTEIN"/>
    <property type="match status" value="1"/>
</dbReference>
<protein>
    <recommendedName>
        <fullName evidence="2">Glycoside hydrolase 131 catalytic N-terminal domain-containing protein</fullName>
    </recommendedName>
</protein>
<evidence type="ECO:0000313" key="3">
    <source>
        <dbReference type="EMBL" id="CCI49098.1"/>
    </source>
</evidence>
<evidence type="ECO:0000259" key="2">
    <source>
        <dbReference type="Pfam" id="PF18271"/>
    </source>
</evidence>